<organism evidence="2 3">
    <name type="scientific">Streptomyces chrestomyceticus</name>
    <dbReference type="NCBI Taxonomy" id="68185"/>
    <lineage>
        <taxon>Bacteria</taxon>
        <taxon>Bacillati</taxon>
        <taxon>Actinomycetota</taxon>
        <taxon>Actinomycetes</taxon>
        <taxon>Kitasatosporales</taxon>
        <taxon>Streptomycetaceae</taxon>
        <taxon>Streptomyces</taxon>
    </lineage>
</organism>
<reference evidence="2 3" key="1">
    <citation type="submission" date="2023-08" db="EMBL/GenBank/DDBJ databases">
        <authorList>
            <person name="Sharma P."/>
            <person name="Verma V."/>
            <person name="Mohan M.K."/>
            <person name="Dubey A.K."/>
        </authorList>
    </citation>
    <scope>NUCLEOTIDE SEQUENCE [LARGE SCALE GENOMIC DNA]</scope>
    <source>
        <strain evidence="2 3">ADP4</strain>
    </source>
</reference>
<feature type="region of interest" description="Disordered" evidence="1">
    <location>
        <begin position="1"/>
        <end position="21"/>
    </location>
</feature>
<name>A0ABU7WK83_9ACTN</name>
<dbReference type="RefSeq" id="WP_331785041.1">
    <property type="nucleotide sequence ID" value="NZ_JAVFKM010000001.1"/>
</dbReference>
<gene>
    <name evidence="2" type="ORF">RB636_01660</name>
</gene>
<evidence type="ECO:0000313" key="3">
    <source>
        <dbReference type="Proteomes" id="UP001348265"/>
    </source>
</evidence>
<keyword evidence="3" id="KW-1185">Reference proteome</keyword>
<comment type="caution">
    <text evidence="2">The sequence shown here is derived from an EMBL/GenBank/DDBJ whole genome shotgun (WGS) entry which is preliminary data.</text>
</comment>
<sequence length="367" mass="39378">MTGQEHSVAAETPLLTYPTPPGITVGRQDTLRIVAVNETGKDVELKRLTVVLPTGKEGKQLFDGTADSVTVGADTQFWDVVKDNVSSPVAGVRVGIKNSDGVCVKRKQQVTFAVHFQVNTVRQKVPVSLNETSDGKVRTGSLDVNKVPQDLTLTGLRSVPSAVSRGTLAQLVWKTTAGELKVDYKLFYTADGKQQEKDVNGKKSYDLYPYQGTSVKLVATVTDAPSVQSVVSCYVTVVEPRVDAVNITIRKGAKLLGAAPTTGLLSGFAPDDLPRSAPVTERFAAETDGFLLATVRPSNNAEVALALTPDETDGAYLKLETSRRGSLLLPVRRGKTAKVAATPRVNKTEYVLTLDWRPMGTGALVRL</sequence>
<accession>A0ABU7WK83</accession>
<proteinExistence type="predicted"/>
<protein>
    <submittedName>
        <fullName evidence="2">Uncharacterized protein</fullName>
    </submittedName>
</protein>
<dbReference type="Proteomes" id="UP001348265">
    <property type="component" value="Unassembled WGS sequence"/>
</dbReference>
<dbReference type="EMBL" id="JAVFKM010000001">
    <property type="protein sequence ID" value="MEF3111915.1"/>
    <property type="molecule type" value="Genomic_DNA"/>
</dbReference>
<evidence type="ECO:0000313" key="2">
    <source>
        <dbReference type="EMBL" id="MEF3111915.1"/>
    </source>
</evidence>
<evidence type="ECO:0000256" key="1">
    <source>
        <dbReference type="SAM" id="MobiDB-lite"/>
    </source>
</evidence>